<evidence type="ECO:0000256" key="3">
    <source>
        <dbReference type="ARBA" id="ARBA00022801"/>
    </source>
</evidence>
<sequence>MRTHHLNCGTLTVDPSTDTDAASAVCHCLLIETDETLVLLETGLGMINVRRPQETLGDFVDWAGPKLDPEETAVRQVERLGFAPSDVGHVILTHLHIDHTGGLPDFPHAAVHVHEVEHRLATSTAVSQYPQAHFAHGPNWVVYPDGGERWRGFDGVRQFDGLPPELLMVPMPGHTHGHVGVAIDQGDRWLLHAGDTYYSHVEIETPSKPAPPVLEELQRSVEDDRAKRLAGVERLRAIAGDADLTIVSAHDPWELDRAVRSPS</sequence>
<dbReference type="CDD" id="cd07742">
    <property type="entry name" value="metallo-hydrolase-like_MBL-fold"/>
    <property type="match status" value="1"/>
</dbReference>
<evidence type="ECO:0000313" key="6">
    <source>
        <dbReference type="EMBL" id="GAA0523385.1"/>
    </source>
</evidence>
<accession>A0ABN1CPV1</accession>
<comment type="similarity">
    <text evidence="1">Belongs to the metallo-beta-lactamase superfamily.</text>
</comment>
<keyword evidence="3" id="KW-0378">Hydrolase</keyword>
<evidence type="ECO:0000313" key="7">
    <source>
        <dbReference type="Proteomes" id="UP001500729"/>
    </source>
</evidence>
<gene>
    <name evidence="6" type="ORF">GCM10009533_23260</name>
</gene>
<evidence type="ECO:0000256" key="2">
    <source>
        <dbReference type="ARBA" id="ARBA00022723"/>
    </source>
</evidence>
<feature type="domain" description="Metallo-beta-lactamase" evidence="5">
    <location>
        <begin position="25"/>
        <end position="250"/>
    </location>
</feature>
<name>A0ABN1CPV1_SACER</name>
<keyword evidence="7" id="KW-1185">Reference proteome</keyword>
<dbReference type="InterPro" id="IPR036866">
    <property type="entry name" value="RibonucZ/Hydroxyglut_hydro"/>
</dbReference>
<proteinExistence type="inferred from homology"/>
<reference evidence="6 7" key="1">
    <citation type="journal article" date="2019" name="Int. J. Syst. Evol. Microbiol.">
        <title>The Global Catalogue of Microorganisms (GCM) 10K type strain sequencing project: providing services to taxonomists for standard genome sequencing and annotation.</title>
        <authorList>
            <consortium name="The Broad Institute Genomics Platform"/>
            <consortium name="The Broad Institute Genome Sequencing Center for Infectious Disease"/>
            <person name="Wu L."/>
            <person name="Ma J."/>
        </authorList>
    </citation>
    <scope>NUCLEOTIDE SEQUENCE [LARGE SCALE GENOMIC DNA]</scope>
    <source>
        <strain evidence="6 7">JCM 10303</strain>
    </source>
</reference>
<evidence type="ECO:0000259" key="5">
    <source>
        <dbReference type="SMART" id="SM00849"/>
    </source>
</evidence>
<dbReference type="Proteomes" id="UP001500729">
    <property type="component" value="Unassembled WGS sequence"/>
</dbReference>
<dbReference type="SMART" id="SM00849">
    <property type="entry name" value="Lactamase_B"/>
    <property type="match status" value="1"/>
</dbReference>
<dbReference type="InterPro" id="IPR051013">
    <property type="entry name" value="MBL_superfamily_lactonases"/>
</dbReference>
<evidence type="ECO:0000256" key="4">
    <source>
        <dbReference type="ARBA" id="ARBA00022833"/>
    </source>
</evidence>
<evidence type="ECO:0000256" key="1">
    <source>
        <dbReference type="ARBA" id="ARBA00007749"/>
    </source>
</evidence>
<keyword evidence="2" id="KW-0479">Metal-binding</keyword>
<dbReference type="EMBL" id="BAAAGS010000012">
    <property type="protein sequence ID" value="GAA0523385.1"/>
    <property type="molecule type" value="Genomic_DNA"/>
</dbReference>
<dbReference type="SUPFAM" id="SSF56281">
    <property type="entry name" value="Metallo-hydrolase/oxidoreductase"/>
    <property type="match status" value="1"/>
</dbReference>
<protein>
    <submittedName>
        <fullName evidence="6">MBL fold metallo-hydrolase</fullName>
    </submittedName>
</protein>
<comment type="caution">
    <text evidence="6">The sequence shown here is derived from an EMBL/GenBank/DDBJ whole genome shotgun (WGS) entry which is preliminary data.</text>
</comment>
<dbReference type="Pfam" id="PF00753">
    <property type="entry name" value="Lactamase_B"/>
    <property type="match status" value="1"/>
</dbReference>
<keyword evidence="4" id="KW-0862">Zinc</keyword>
<organism evidence="6 7">
    <name type="scientific">Saccharopolyspora erythraea</name>
    <name type="common">Streptomyces erythraeus</name>
    <dbReference type="NCBI Taxonomy" id="1836"/>
    <lineage>
        <taxon>Bacteria</taxon>
        <taxon>Bacillati</taxon>
        <taxon>Actinomycetota</taxon>
        <taxon>Actinomycetes</taxon>
        <taxon>Pseudonocardiales</taxon>
        <taxon>Pseudonocardiaceae</taxon>
        <taxon>Saccharopolyspora</taxon>
    </lineage>
</organism>
<dbReference type="InterPro" id="IPR001279">
    <property type="entry name" value="Metallo-B-lactamas"/>
</dbReference>
<dbReference type="Gene3D" id="3.60.15.10">
    <property type="entry name" value="Ribonuclease Z/Hydroxyacylglutathione hydrolase-like"/>
    <property type="match status" value="1"/>
</dbReference>
<dbReference type="RefSeq" id="WP_009943319.1">
    <property type="nucleotide sequence ID" value="NZ_BAAAGS010000012.1"/>
</dbReference>
<dbReference type="PANTHER" id="PTHR42978">
    <property type="entry name" value="QUORUM-QUENCHING LACTONASE YTNP-RELATED-RELATED"/>
    <property type="match status" value="1"/>
</dbReference>
<dbReference type="PANTHER" id="PTHR42978:SF3">
    <property type="entry name" value="BLR3078 PROTEIN"/>
    <property type="match status" value="1"/>
</dbReference>